<dbReference type="Proteomes" id="UP000255125">
    <property type="component" value="Unassembled WGS sequence"/>
</dbReference>
<dbReference type="RefSeq" id="WP_038441407.1">
    <property type="nucleotide sequence ID" value="NZ_CP008896.1"/>
</dbReference>
<name>A0A379IE80_PSEFL</name>
<evidence type="ECO:0000313" key="2">
    <source>
        <dbReference type="Proteomes" id="UP000255125"/>
    </source>
</evidence>
<dbReference type="Gene3D" id="3.40.1170.40">
    <property type="entry name" value="Protein of unknown function DUF3203"/>
    <property type="match status" value="1"/>
</dbReference>
<dbReference type="OrthoDB" id="6976746at2"/>
<sequence length="79" mass="8601">MPIRIENQTCYFKIDDSGEEQSRSVLQVKVITDSDKAMSAVEIDGQRIYITEAEADALTVAGAIDGRKHLKASTGDSVI</sequence>
<dbReference type="InterPro" id="IPR038079">
    <property type="entry name" value="PA2021-like_sf"/>
</dbReference>
<dbReference type="EMBL" id="UGUS01000002">
    <property type="protein sequence ID" value="SUD31099.1"/>
    <property type="molecule type" value="Genomic_DNA"/>
</dbReference>
<evidence type="ECO:0000313" key="1">
    <source>
        <dbReference type="EMBL" id="SUD31099.1"/>
    </source>
</evidence>
<dbReference type="SUPFAM" id="SSF141447">
    <property type="entry name" value="PA2021-like"/>
    <property type="match status" value="1"/>
</dbReference>
<dbReference type="InterPro" id="IPR021564">
    <property type="entry name" value="DUF3203"/>
</dbReference>
<accession>A0A379IE80</accession>
<dbReference type="Pfam" id="PF11462">
    <property type="entry name" value="DUF3203"/>
    <property type="match status" value="1"/>
</dbReference>
<protein>
    <submittedName>
        <fullName evidence="1">Protein of uncharacterized function (DUF3203)</fullName>
    </submittedName>
</protein>
<organism evidence="1 2">
    <name type="scientific">Pseudomonas fluorescens</name>
    <dbReference type="NCBI Taxonomy" id="294"/>
    <lineage>
        <taxon>Bacteria</taxon>
        <taxon>Pseudomonadati</taxon>
        <taxon>Pseudomonadota</taxon>
        <taxon>Gammaproteobacteria</taxon>
        <taxon>Pseudomonadales</taxon>
        <taxon>Pseudomonadaceae</taxon>
        <taxon>Pseudomonas</taxon>
    </lineage>
</organism>
<dbReference type="KEGG" id="pfn:HZ99_03815"/>
<gene>
    <name evidence="1" type="ORF">NCTC10392_03025</name>
</gene>
<proteinExistence type="predicted"/>
<reference evidence="1 2" key="1">
    <citation type="submission" date="2018-06" db="EMBL/GenBank/DDBJ databases">
        <authorList>
            <consortium name="Pathogen Informatics"/>
            <person name="Doyle S."/>
        </authorList>
    </citation>
    <scope>NUCLEOTIDE SEQUENCE [LARGE SCALE GENOMIC DNA]</scope>
    <source>
        <strain evidence="1 2">NCTC10392</strain>
    </source>
</reference>
<dbReference type="AlphaFoldDB" id="A0A379IE80"/>